<evidence type="ECO:0000259" key="1">
    <source>
        <dbReference type="PROSITE" id="PS51186"/>
    </source>
</evidence>
<dbReference type="Pfam" id="PF13480">
    <property type="entry name" value="Acetyltransf_6"/>
    <property type="match status" value="1"/>
</dbReference>
<dbReference type="AlphaFoldDB" id="A0AAJ0ZFR5"/>
<sequence length="376" mass="43064">MTIRFAWCSSLLDDDFPATAFEQLRNVVELATPFNRLAWLRGAEQALDPGQYLRVLLGWHGERLVLCLPLLHGRERKAGLPLQVVRHLGFPLSDRLALLVAEDALPAMPLALEEIRRELPHSLLQLSELLEASPTLASWRESSWYSACAISCRAPEHLIVEADRQEARDKNLRYELRRAKKRCAEIDARVIRVNPDGEGMDALLDFIGAVEQASWKGADGLGIFSGAQRQRWMRSALRGLAADGCVRVVLLEHLGRCISYRLGLLERGRLYDYNIAFLPDYASLGSGRLLLDEWIRWGLDEGWRWVDASRVSLIRSSHQLQERMSGQVEHQRWSFYSRRPGGLLLGFADRLWQALKPHVKNWRERRAARHQQESRP</sequence>
<dbReference type="EMBL" id="JAEEFW010000001">
    <property type="protein sequence ID" value="MBU4631736.1"/>
    <property type="molecule type" value="Genomic_DNA"/>
</dbReference>
<name>A0AAJ0ZFR5_9PSED</name>
<dbReference type="RefSeq" id="WP_216309855.1">
    <property type="nucleotide sequence ID" value="NZ_JAEEFW010000001.1"/>
</dbReference>
<proteinExistence type="predicted"/>
<feature type="domain" description="N-acetyltransferase" evidence="1">
    <location>
        <begin position="191"/>
        <end position="369"/>
    </location>
</feature>
<organism evidence="2 3">
    <name type="scientific">Pseudomonas chlororaphis subsp. aurantiaca</name>
    <dbReference type="NCBI Taxonomy" id="86192"/>
    <lineage>
        <taxon>Bacteria</taxon>
        <taxon>Pseudomonadati</taxon>
        <taxon>Pseudomonadota</taxon>
        <taxon>Gammaproteobacteria</taxon>
        <taxon>Pseudomonadales</taxon>
        <taxon>Pseudomonadaceae</taxon>
        <taxon>Pseudomonas</taxon>
    </lineage>
</organism>
<reference evidence="2" key="1">
    <citation type="submission" date="2020-12" db="EMBL/GenBank/DDBJ databases">
        <title>Generalized mutagenesis with transposon Tn5. A laboratory procedure for the identification of genes responsible for a bacterial phenotype and its regulation, illustrated with phenazine production in Pseudomonas chlororaphis.</title>
        <authorList>
            <person name="Muzio F."/>
            <person name="Sobrero P."/>
            <person name="Agaras B."/>
            <person name="Valverde C."/>
        </authorList>
    </citation>
    <scope>NUCLEOTIDE SEQUENCE</scope>
    <source>
        <strain evidence="2">SMMP3</strain>
    </source>
</reference>
<dbReference type="PROSITE" id="PS51186">
    <property type="entry name" value="GNAT"/>
    <property type="match status" value="1"/>
</dbReference>
<protein>
    <submittedName>
        <fullName evidence="2">GNAT family N-acetyltransferase</fullName>
    </submittedName>
</protein>
<evidence type="ECO:0000313" key="2">
    <source>
        <dbReference type="EMBL" id="MBU4631736.1"/>
    </source>
</evidence>
<dbReference type="InterPro" id="IPR000182">
    <property type="entry name" value="GNAT_dom"/>
</dbReference>
<comment type="caution">
    <text evidence="2">The sequence shown here is derived from an EMBL/GenBank/DDBJ whole genome shotgun (WGS) entry which is preliminary data.</text>
</comment>
<dbReference type="InterPro" id="IPR038740">
    <property type="entry name" value="BioF2-like_GNAT_dom"/>
</dbReference>
<dbReference type="Proteomes" id="UP000787568">
    <property type="component" value="Unassembled WGS sequence"/>
</dbReference>
<accession>A0AAJ0ZFR5</accession>
<gene>
    <name evidence="2" type="ORF">I8747_02825</name>
</gene>
<dbReference type="GO" id="GO:0016747">
    <property type="term" value="F:acyltransferase activity, transferring groups other than amino-acyl groups"/>
    <property type="evidence" value="ECO:0007669"/>
    <property type="project" value="InterPro"/>
</dbReference>
<evidence type="ECO:0000313" key="3">
    <source>
        <dbReference type="Proteomes" id="UP000787568"/>
    </source>
</evidence>